<sequence>MSTTSIANTKDETLREVIEATGRYRYHIKYEGVKISHMLHVLVAQHQLGASDNRLREIADILGEKLEPAHTKDPSHEPITHDTWQTLMGKQIRFIELAEFFDKELDDRFNGDKKALLVEYLPQLIDGMSAIATHGIIHLGYALRSPSKQSIADALALMVFSYKTLGHMNANKHQIIEDNESSIDPYVGCNELVQLLKFVQKDAVDLALRVTEESGGKSLYGYFSRHMSVLHSHPEMQEKLQTYARRITTIERVRDNQLMDLSHALSVACLLAYDGTISEPDNFFLLHGVTSSWALREVLRYLKDEINPTLLRSILYAHVLTILAVYIIEDMPDITLRNGQMPLFNIHSDDNNNSDLPNWSDIIKLAIASADDHLPKLVFSCYEDEEHYGVPIPNVYRLTSARKVGLLEWN</sequence>
<evidence type="ECO:0000313" key="2">
    <source>
        <dbReference type="EMBL" id="CAF1073843.1"/>
    </source>
</evidence>
<organism evidence="2 3">
    <name type="scientific">Rotaria sordida</name>
    <dbReference type="NCBI Taxonomy" id="392033"/>
    <lineage>
        <taxon>Eukaryota</taxon>
        <taxon>Metazoa</taxon>
        <taxon>Spiralia</taxon>
        <taxon>Gnathifera</taxon>
        <taxon>Rotifera</taxon>
        <taxon>Eurotatoria</taxon>
        <taxon>Bdelloidea</taxon>
        <taxon>Philodinida</taxon>
        <taxon>Philodinidae</taxon>
        <taxon>Rotaria</taxon>
    </lineage>
</organism>
<proteinExistence type="predicted"/>
<keyword evidence="1" id="KW-0560">Oxidoreductase</keyword>
<name>A0A814MA80_9BILA</name>
<gene>
    <name evidence="2" type="ORF">RFH988_LOCUS17917</name>
</gene>
<reference evidence="2" key="1">
    <citation type="submission" date="2021-02" db="EMBL/GenBank/DDBJ databases">
        <authorList>
            <person name="Nowell W R."/>
        </authorList>
    </citation>
    <scope>NUCLEOTIDE SEQUENCE</scope>
</reference>
<dbReference type="Pfam" id="PF14027">
    <property type="entry name" value="Questin_oxidase"/>
    <property type="match status" value="1"/>
</dbReference>
<dbReference type="PANTHER" id="PTHR35870">
    <property type="entry name" value="PROTEIN, PUTATIVE (AFU_ORTHOLOGUE AFUA_5G03330)-RELATED"/>
    <property type="match status" value="1"/>
</dbReference>
<dbReference type="GO" id="GO:0016491">
    <property type="term" value="F:oxidoreductase activity"/>
    <property type="evidence" value="ECO:0007669"/>
    <property type="project" value="UniProtKB-KW"/>
</dbReference>
<evidence type="ECO:0000256" key="1">
    <source>
        <dbReference type="ARBA" id="ARBA00023002"/>
    </source>
</evidence>
<accession>A0A814MA80</accession>
<dbReference type="AlphaFoldDB" id="A0A814MA80"/>
<evidence type="ECO:0000313" key="3">
    <source>
        <dbReference type="Proteomes" id="UP000663882"/>
    </source>
</evidence>
<dbReference type="EMBL" id="CAJNOO010000981">
    <property type="protein sequence ID" value="CAF1073843.1"/>
    <property type="molecule type" value="Genomic_DNA"/>
</dbReference>
<protein>
    <submittedName>
        <fullName evidence="2">Uncharacterized protein</fullName>
    </submittedName>
</protein>
<comment type="caution">
    <text evidence="2">The sequence shown here is derived from an EMBL/GenBank/DDBJ whole genome shotgun (WGS) entry which is preliminary data.</text>
</comment>
<dbReference type="OrthoDB" id="10004862at2759"/>
<dbReference type="InterPro" id="IPR025337">
    <property type="entry name" value="Questin_oxidase-like"/>
</dbReference>
<dbReference type="PANTHER" id="PTHR35870:SF1">
    <property type="entry name" value="PROTEIN, PUTATIVE (AFU_ORTHOLOGUE AFUA_5G03330)-RELATED"/>
    <property type="match status" value="1"/>
</dbReference>
<dbReference type="Proteomes" id="UP000663882">
    <property type="component" value="Unassembled WGS sequence"/>
</dbReference>